<dbReference type="SUPFAM" id="SSF49265">
    <property type="entry name" value="Fibronectin type III"/>
    <property type="match status" value="1"/>
</dbReference>
<dbReference type="GO" id="GO:0050808">
    <property type="term" value="P:synapse organization"/>
    <property type="evidence" value="ECO:0007669"/>
    <property type="project" value="TreeGrafter"/>
</dbReference>
<feature type="transmembrane region" description="Helical" evidence="2">
    <location>
        <begin position="253"/>
        <end position="276"/>
    </location>
</feature>
<evidence type="ECO:0000259" key="3">
    <source>
        <dbReference type="PROSITE" id="PS50835"/>
    </source>
</evidence>
<dbReference type="OrthoDB" id="6159398at2759"/>
<dbReference type="PANTHER" id="PTHR45080">
    <property type="entry name" value="CONTACTIN 5"/>
    <property type="match status" value="1"/>
</dbReference>
<evidence type="ECO:0000256" key="1">
    <source>
        <dbReference type="ARBA" id="ARBA00023319"/>
    </source>
</evidence>
<feature type="domain" description="Ig-like" evidence="3">
    <location>
        <begin position="1"/>
        <end position="77"/>
    </location>
</feature>
<dbReference type="PANTHER" id="PTHR45080:SF33">
    <property type="entry name" value="IG-LIKE DOMAIN-CONTAINING PROTEIN"/>
    <property type="match status" value="1"/>
</dbReference>
<protein>
    <recommendedName>
        <fullName evidence="3">Ig-like domain-containing protein</fullName>
    </recommendedName>
</protein>
<dbReference type="CDD" id="cd00063">
    <property type="entry name" value="FN3"/>
    <property type="match status" value="1"/>
</dbReference>
<name>A0A8K0KA30_LADFU</name>
<dbReference type="GO" id="GO:0005886">
    <property type="term" value="C:plasma membrane"/>
    <property type="evidence" value="ECO:0007669"/>
    <property type="project" value="TreeGrafter"/>
</dbReference>
<sequence length="279" mass="31011">MISLEKALDSDQRQICSLQTKWYQDSFAVEATERRSVETRGNKHTLAIRRVTPTDFGNYSCVADNVLGRAKKYMELSGRPSPAQFRSAPFSRARHSYNLTWLVDSYPPLEEVRLLYRKLQVNEEDQKPASKLNLRDLEKMNETFQQPGRWHDVQLNPESLAMVGGGGVGGGSNNGGADGFSHAMWYNIRGLEAGSVYEALVQAKNRYGWNEVSELYQFYTRGPEEIDSEDWDLVAAGGRAAAGRGWRHQPPTASVLAALLLVLAVMPAALFGSPLAGRS</sequence>
<evidence type="ECO:0000256" key="2">
    <source>
        <dbReference type="SAM" id="Phobius"/>
    </source>
</evidence>
<reference evidence="4" key="2">
    <citation type="submission" date="2017-10" db="EMBL/GenBank/DDBJ databases">
        <title>Ladona fulva Genome sequencing and assembly.</title>
        <authorList>
            <person name="Murali S."/>
            <person name="Richards S."/>
            <person name="Bandaranaike D."/>
            <person name="Bellair M."/>
            <person name="Blankenburg K."/>
            <person name="Chao H."/>
            <person name="Dinh H."/>
            <person name="Doddapaneni H."/>
            <person name="Dugan-Rocha S."/>
            <person name="Elkadiri S."/>
            <person name="Gnanaolivu R."/>
            <person name="Hernandez B."/>
            <person name="Skinner E."/>
            <person name="Javaid M."/>
            <person name="Lee S."/>
            <person name="Li M."/>
            <person name="Ming W."/>
            <person name="Munidasa M."/>
            <person name="Muniz J."/>
            <person name="Nguyen L."/>
            <person name="Hughes D."/>
            <person name="Osuji N."/>
            <person name="Pu L.-L."/>
            <person name="Puazo M."/>
            <person name="Qu C."/>
            <person name="Quiroz J."/>
            <person name="Raj R."/>
            <person name="Weissenberger G."/>
            <person name="Xin Y."/>
            <person name="Zou X."/>
            <person name="Han Y."/>
            <person name="Worley K."/>
            <person name="Muzny D."/>
            <person name="Gibbs R."/>
        </authorList>
    </citation>
    <scope>NUCLEOTIDE SEQUENCE</scope>
    <source>
        <strain evidence="4">Sampled in the wild</strain>
    </source>
</reference>
<dbReference type="InterPro" id="IPR036116">
    <property type="entry name" value="FN3_sf"/>
</dbReference>
<dbReference type="GO" id="GO:0030424">
    <property type="term" value="C:axon"/>
    <property type="evidence" value="ECO:0007669"/>
    <property type="project" value="TreeGrafter"/>
</dbReference>
<dbReference type="InterPro" id="IPR050958">
    <property type="entry name" value="Cell_Adh-Cytoskel_Orgn"/>
</dbReference>
<dbReference type="GO" id="GO:0007156">
    <property type="term" value="P:homophilic cell adhesion via plasma membrane adhesion molecules"/>
    <property type="evidence" value="ECO:0007669"/>
    <property type="project" value="TreeGrafter"/>
</dbReference>
<dbReference type="Proteomes" id="UP000792457">
    <property type="component" value="Unassembled WGS sequence"/>
</dbReference>
<dbReference type="EMBL" id="KZ308539">
    <property type="protein sequence ID" value="KAG8231167.1"/>
    <property type="molecule type" value="Genomic_DNA"/>
</dbReference>
<dbReference type="InterPro" id="IPR003961">
    <property type="entry name" value="FN3_dom"/>
</dbReference>
<evidence type="ECO:0000313" key="4">
    <source>
        <dbReference type="EMBL" id="KAG8231167.1"/>
    </source>
</evidence>
<dbReference type="Gene3D" id="2.60.40.10">
    <property type="entry name" value="Immunoglobulins"/>
    <property type="match status" value="1"/>
</dbReference>
<proteinExistence type="predicted"/>
<dbReference type="GO" id="GO:0008046">
    <property type="term" value="F:axon guidance receptor activity"/>
    <property type="evidence" value="ECO:0007669"/>
    <property type="project" value="TreeGrafter"/>
</dbReference>
<keyword evidence="1" id="KW-0393">Immunoglobulin domain</keyword>
<dbReference type="InterPro" id="IPR013098">
    <property type="entry name" value="Ig_I-set"/>
</dbReference>
<dbReference type="InterPro" id="IPR036179">
    <property type="entry name" value="Ig-like_dom_sf"/>
</dbReference>
<keyword evidence="2" id="KW-0472">Membrane</keyword>
<keyword evidence="5" id="KW-1185">Reference proteome</keyword>
<dbReference type="InterPro" id="IPR007110">
    <property type="entry name" value="Ig-like_dom"/>
</dbReference>
<dbReference type="SUPFAM" id="SSF48726">
    <property type="entry name" value="Immunoglobulin"/>
    <property type="match status" value="1"/>
</dbReference>
<dbReference type="InterPro" id="IPR013783">
    <property type="entry name" value="Ig-like_fold"/>
</dbReference>
<dbReference type="Pfam" id="PF07679">
    <property type="entry name" value="I-set"/>
    <property type="match status" value="1"/>
</dbReference>
<keyword evidence="2" id="KW-1133">Transmembrane helix</keyword>
<dbReference type="GO" id="GO:0043025">
    <property type="term" value="C:neuronal cell body"/>
    <property type="evidence" value="ECO:0007669"/>
    <property type="project" value="TreeGrafter"/>
</dbReference>
<comment type="caution">
    <text evidence="4">The sequence shown here is derived from an EMBL/GenBank/DDBJ whole genome shotgun (WGS) entry which is preliminary data.</text>
</comment>
<keyword evidence="2" id="KW-0812">Transmembrane</keyword>
<dbReference type="AlphaFoldDB" id="A0A8K0KA30"/>
<organism evidence="4 5">
    <name type="scientific">Ladona fulva</name>
    <name type="common">Scarce chaser dragonfly</name>
    <name type="synonym">Libellula fulva</name>
    <dbReference type="NCBI Taxonomy" id="123851"/>
    <lineage>
        <taxon>Eukaryota</taxon>
        <taxon>Metazoa</taxon>
        <taxon>Ecdysozoa</taxon>
        <taxon>Arthropoda</taxon>
        <taxon>Hexapoda</taxon>
        <taxon>Insecta</taxon>
        <taxon>Pterygota</taxon>
        <taxon>Palaeoptera</taxon>
        <taxon>Odonata</taxon>
        <taxon>Epiprocta</taxon>
        <taxon>Anisoptera</taxon>
        <taxon>Libelluloidea</taxon>
        <taxon>Libellulidae</taxon>
        <taxon>Ladona</taxon>
    </lineage>
</organism>
<reference evidence="4" key="1">
    <citation type="submission" date="2013-04" db="EMBL/GenBank/DDBJ databases">
        <authorList>
            <person name="Qu J."/>
            <person name="Murali S.C."/>
            <person name="Bandaranaike D."/>
            <person name="Bellair M."/>
            <person name="Blankenburg K."/>
            <person name="Chao H."/>
            <person name="Dinh H."/>
            <person name="Doddapaneni H."/>
            <person name="Downs B."/>
            <person name="Dugan-Rocha S."/>
            <person name="Elkadiri S."/>
            <person name="Gnanaolivu R.D."/>
            <person name="Hernandez B."/>
            <person name="Javaid M."/>
            <person name="Jayaseelan J.C."/>
            <person name="Lee S."/>
            <person name="Li M."/>
            <person name="Ming W."/>
            <person name="Munidasa M."/>
            <person name="Muniz J."/>
            <person name="Nguyen L."/>
            <person name="Ongeri F."/>
            <person name="Osuji N."/>
            <person name="Pu L.-L."/>
            <person name="Puazo M."/>
            <person name="Qu C."/>
            <person name="Quiroz J."/>
            <person name="Raj R."/>
            <person name="Weissenberger G."/>
            <person name="Xin Y."/>
            <person name="Zou X."/>
            <person name="Han Y."/>
            <person name="Richards S."/>
            <person name="Worley K."/>
            <person name="Muzny D."/>
            <person name="Gibbs R."/>
        </authorList>
    </citation>
    <scope>NUCLEOTIDE SEQUENCE</scope>
    <source>
        <strain evidence="4">Sampled in the wild</strain>
    </source>
</reference>
<accession>A0A8K0KA30</accession>
<gene>
    <name evidence="4" type="ORF">J437_LFUL004996</name>
</gene>
<evidence type="ECO:0000313" key="5">
    <source>
        <dbReference type="Proteomes" id="UP000792457"/>
    </source>
</evidence>
<dbReference type="PROSITE" id="PS50835">
    <property type="entry name" value="IG_LIKE"/>
    <property type="match status" value="1"/>
</dbReference>